<keyword evidence="4 7" id="KW-1133">Transmembrane helix</keyword>
<evidence type="ECO:0000256" key="3">
    <source>
        <dbReference type="ARBA" id="ARBA00022692"/>
    </source>
</evidence>
<name>A0AA47MM57_MERPO</name>
<reference evidence="8" key="1">
    <citation type="journal article" date="2023" name="Front. Mar. Sci.">
        <title>A new Merluccius polli reference genome to investigate the effects of global change in West African waters.</title>
        <authorList>
            <person name="Mateo J.L."/>
            <person name="Blanco-Fernandez C."/>
            <person name="Garcia-Vazquez E."/>
            <person name="Machado-Schiaffino G."/>
        </authorList>
    </citation>
    <scope>NUCLEOTIDE SEQUENCE</scope>
    <source>
        <strain evidence="8">C29</strain>
        <tissue evidence="8">Fin</tissue>
    </source>
</reference>
<dbReference type="InterPro" id="IPR026748">
    <property type="entry name" value="Clarin"/>
</dbReference>
<organism evidence="8 9">
    <name type="scientific">Merluccius polli</name>
    <name type="common">Benguela hake</name>
    <name type="synonym">Merluccius cadenati</name>
    <dbReference type="NCBI Taxonomy" id="89951"/>
    <lineage>
        <taxon>Eukaryota</taxon>
        <taxon>Metazoa</taxon>
        <taxon>Chordata</taxon>
        <taxon>Craniata</taxon>
        <taxon>Vertebrata</taxon>
        <taxon>Euteleostomi</taxon>
        <taxon>Actinopterygii</taxon>
        <taxon>Neopterygii</taxon>
        <taxon>Teleostei</taxon>
        <taxon>Neoteleostei</taxon>
        <taxon>Acanthomorphata</taxon>
        <taxon>Zeiogadaria</taxon>
        <taxon>Gadariae</taxon>
        <taxon>Gadiformes</taxon>
        <taxon>Gadoidei</taxon>
        <taxon>Merlucciidae</taxon>
        <taxon>Merluccius</taxon>
    </lineage>
</organism>
<dbReference type="Proteomes" id="UP001174136">
    <property type="component" value="Unassembled WGS sequence"/>
</dbReference>
<feature type="transmembrane region" description="Helical" evidence="7">
    <location>
        <begin position="136"/>
        <end position="156"/>
    </location>
</feature>
<gene>
    <name evidence="8" type="primary">CLRN1</name>
    <name evidence="8" type="ORF">N1851_018952</name>
</gene>
<comment type="similarity">
    <text evidence="2">Belongs to the clarin family.</text>
</comment>
<protein>
    <submittedName>
        <fullName evidence="8">Clarin-1</fullName>
    </submittedName>
</protein>
<proteinExistence type="inferred from homology"/>
<accession>A0AA47MM57</accession>
<dbReference type="GO" id="GO:0007605">
    <property type="term" value="P:sensory perception of sound"/>
    <property type="evidence" value="ECO:0007669"/>
    <property type="project" value="TreeGrafter"/>
</dbReference>
<evidence type="ECO:0000256" key="5">
    <source>
        <dbReference type="ARBA" id="ARBA00023136"/>
    </source>
</evidence>
<dbReference type="EMBL" id="JAOPHQ010003455">
    <property type="protein sequence ID" value="KAK0142933.1"/>
    <property type="molecule type" value="Genomic_DNA"/>
</dbReference>
<dbReference type="Pfam" id="PF25807">
    <property type="entry name" value="Clarin-2"/>
    <property type="match status" value="1"/>
</dbReference>
<dbReference type="AlphaFoldDB" id="A0AA47MM57"/>
<comment type="caution">
    <text evidence="8">The sequence shown here is derived from an EMBL/GenBank/DDBJ whole genome shotgun (WGS) entry which is preliminary data.</text>
</comment>
<comment type="subcellular location">
    <subcellularLocation>
        <location evidence="1">Membrane</location>
        <topology evidence="1">Multi-pass membrane protein</topology>
    </subcellularLocation>
</comment>
<evidence type="ECO:0000256" key="2">
    <source>
        <dbReference type="ARBA" id="ARBA00005787"/>
    </source>
</evidence>
<feature type="transmembrane region" description="Helical" evidence="7">
    <location>
        <begin position="185"/>
        <end position="207"/>
    </location>
</feature>
<dbReference type="GO" id="GO:0016020">
    <property type="term" value="C:membrane"/>
    <property type="evidence" value="ECO:0007669"/>
    <property type="project" value="UniProtKB-SubCell"/>
</dbReference>
<dbReference type="GO" id="GO:0050957">
    <property type="term" value="P:equilibrioception"/>
    <property type="evidence" value="ECO:0007669"/>
    <property type="project" value="TreeGrafter"/>
</dbReference>
<feature type="compositionally biased region" description="Low complexity" evidence="6">
    <location>
        <begin position="252"/>
        <end position="264"/>
    </location>
</feature>
<keyword evidence="5 7" id="KW-0472">Membrane</keyword>
<evidence type="ECO:0000313" key="8">
    <source>
        <dbReference type="EMBL" id="KAK0142933.1"/>
    </source>
</evidence>
<dbReference type="PANTHER" id="PTHR31548">
    <property type="entry name" value="CLARIN"/>
    <property type="match status" value="1"/>
</dbReference>
<evidence type="ECO:0000313" key="9">
    <source>
        <dbReference type="Proteomes" id="UP001174136"/>
    </source>
</evidence>
<keyword evidence="9" id="KW-1185">Reference proteome</keyword>
<evidence type="ECO:0000256" key="6">
    <source>
        <dbReference type="SAM" id="MobiDB-lite"/>
    </source>
</evidence>
<sequence>MPPRQQRPVFCAAGALGFVSVLAVAVSLGSPRWVRGTVLCSGAQQVNASAAELDKFLGRLSYGLFQGERVKQCGLGGRPTRFYFFPGLHHVIPVGLHITIVFFCGVLVLLSSLATGFFFFNAFGSPYETLQGPLGLYLWSASCCVCSCLVMILFAAEVKLQHLSSRIANFNEVFVYQTHSETYDVSYWLFLLVFFLHALNFLLIRLAGIDFPFQENKESEVTTGAADLMEASDPGEHSRTVFFTLEPRRATARTSTRGSSSSRAMHTAMK</sequence>
<evidence type="ECO:0000256" key="1">
    <source>
        <dbReference type="ARBA" id="ARBA00004141"/>
    </source>
</evidence>
<evidence type="ECO:0000256" key="4">
    <source>
        <dbReference type="ARBA" id="ARBA00022989"/>
    </source>
</evidence>
<keyword evidence="3 7" id="KW-0812">Transmembrane</keyword>
<feature type="region of interest" description="Disordered" evidence="6">
    <location>
        <begin position="250"/>
        <end position="270"/>
    </location>
</feature>
<dbReference type="PANTHER" id="PTHR31548:SF4">
    <property type="entry name" value="CLARIN-1"/>
    <property type="match status" value="1"/>
</dbReference>
<feature type="transmembrane region" description="Helical" evidence="7">
    <location>
        <begin position="94"/>
        <end position="124"/>
    </location>
</feature>
<evidence type="ECO:0000256" key="7">
    <source>
        <dbReference type="SAM" id="Phobius"/>
    </source>
</evidence>